<dbReference type="InterPro" id="IPR050109">
    <property type="entry name" value="HTH-type_TetR-like_transc_reg"/>
</dbReference>
<reference evidence="6 7" key="1">
    <citation type="submission" date="2022-12" db="EMBL/GenBank/DDBJ databases">
        <title>Sphingomonas abieness sp. nov., an endophytic bacterium isolated from Abies koreana.</title>
        <authorList>
            <person name="Jiang L."/>
            <person name="Lee J."/>
        </authorList>
    </citation>
    <scope>NUCLEOTIDE SEQUENCE [LARGE SCALE GENOMIC DNA]</scope>
    <source>
        <strain evidence="7">PAMB 00755</strain>
    </source>
</reference>
<keyword evidence="2 4" id="KW-0238">DNA-binding</keyword>
<dbReference type="PANTHER" id="PTHR30055">
    <property type="entry name" value="HTH-TYPE TRANSCRIPTIONAL REGULATOR RUTR"/>
    <property type="match status" value="1"/>
</dbReference>
<dbReference type="Gene3D" id="1.10.357.10">
    <property type="entry name" value="Tetracycline Repressor, domain 2"/>
    <property type="match status" value="1"/>
</dbReference>
<dbReference type="PRINTS" id="PR00455">
    <property type="entry name" value="HTHTETR"/>
</dbReference>
<evidence type="ECO:0000313" key="6">
    <source>
        <dbReference type="EMBL" id="WBO23265.1"/>
    </source>
</evidence>
<dbReference type="Pfam" id="PF00440">
    <property type="entry name" value="TetR_N"/>
    <property type="match status" value="1"/>
</dbReference>
<keyword evidence="1" id="KW-0805">Transcription regulation</keyword>
<feature type="DNA-binding region" description="H-T-H motif" evidence="4">
    <location>
        <begin position="31"/>
        <end position="50"/>
    </location>
</feature>
<dbReference type="PROSITE" id="PS50977">
    <property type="entry name" value="HTH_TETR_2"/>
    <property type="match status" value="1"/>
</dbReference>
<dbReference type="PANTHER" id="PTHR30055:SF234">
    <property type="entry name" value="HTH-TYPE TRANSCRIPTIONAL REGULATOR BETI"/>
    <property type="match status" value="1"/>
</dbReference>
<proteinExistence type="predicted"/>
<dbReference type="InterPro" id="IPR001647">
    <property type="entry name" value="HTH_TetR"/>
</dbReference>
<evidence type="ECO:0000259" key="5">
    <source>
        <dbReference type="PROSITE" id="PS50977"/>
    </source>
</evidence>
<dbReference type="InterPro" id="IPR009057">
    <property type="entry name" value="Homeodomain-like_sf"/>
</dbReference>
<dbReference type="Proteomes" id="UP001210865">
    <property type="component" value="Chromosome"/>
</dbReference>
<protein>
    <submittedName>
        <fullName evidence="6">Helix-turn-helix domain containing protein</fullName>
    </submittedName>
</protein>
<evidence type="ECO:0000256" key="4">
    <source>
        <dbReference type="PROSITE-ProRule" id="PRU00335"/>
    </source>
</evidence>
<name>A0ABY7NR29_9SPHN</name>
<evidence type="ECO:0000256" key="3">
    <source>
        <dbReference type="ARBA" id="ARBA00023163"/>
    </source>
</evidence>
<organism evidence="6 7">
    <name type="scientific">Sphingomonas abietis</name>
    <dbReference type="NCBI Taxonomy" id="3012344"/>
    <lineage>
        <taxon>Bacteria</taxon>
        <taxon>Pseudomonadati</taxon>
        <taxon>Pseudomonadota</taxon>
        <taxon>Alphaproteobacteria</taxon>
        <taxon>Sphingomonadales</taxon>
        <taxon>Sphingomonadaceae</taxon>
        <taxon>Sphingomonas</taxon>
    </lineage>
</organism>
<gene>
    <name evidence="6" type="ORF">PBT88_03755</name>
</gene>
<keyword evidence="3" id="KW-0804">Transcription</keyword>
<keyword evidence="7" id="KW-1185">Reference proteome</keyword>
<accession>A0ABY7NR29</accession>
<evidence type="ECO:0000313" key="7">
    <source>
        <dbReference type="Proteomes" id="UP001210865"/>
    </source>
</evidence>
<dbReference type="EMBL" id="CP115174">
    <property type="protein sequence ID" value="WBO23265.1"/>
    <property type="molecule type" value="Genomic_DNA"/>
</dbReference>
<dbReference type="SUPFAM" id="SSF46689">
    <property type="entry name" value="Homeodomain-like"/>
    <property type="match status" value="1"/>
</dbReference>
<sequence length="192" mass="20759">MASKRTADGGRAQIIEAARCLFAGNGFHQTNMAELAARASVSVGQIYRLYAHKTDIIAAIIQIDADQRLAELQVISDAALSKAMPIRDAFEELARTVLNQGGEALTFQILAEGHRDANVAAVIARLCERYRELLRGMALLANDSLEGDRLACAGEILLSCLFGLGNRELSRPDLSVDDTARLAADFFLAALR</sequence>
<evidence type="ECO:0000256" key="2">
    <source>
        <dbReference type="ARBA" id="ARBA00023125"/>
    </source>
</evidence>
<feature type="domain" description="HTH tetR-type" evidence="5">
    <location>
        <begin position="8"/>
        <end position="68"/>
    </location>
</feature>
<dbReference type="RefSeq" id="WP_270077900.1">
    <property type="nucleotide sequence ID" value="NZ_CP115174.1"/>
</dbReference>
<evidence type="ECO:0000256" key="1">
    <source>
        <dbReference type="ARBA" id="ARBA00023015"/>
    </source>
</evidence>